<name>A0A226F266_FOLCA</name>
<dbReference type="PROSITE" id="PS50011">
    <property type="entry name" value="PROTEIN_KINASE_DOM"/>
    <property type="match status" value="1"/>
</dbReference>
<dbReference type="AlphaFoldDB" id="A0A226F266"/>
<feature type="transmembrane region" description="Helical" evidence="11">
    <location>
        <begin position="68"/>
        <end position="88"/>
    </location>
</feature>
<keyword evidence="14" id="KW-1185">Reference proteome</keyword>
<evidence type="ECO:0000256" key="2">
    <source>
        <dbReference type="ARBA" id="ARBA00004308"/>
    </source>
</evidence>
<evidence type="ECO:0000256" key="7">
    <source>
        <dbReference type="ARBA" id="ARBA00023136"/>
    </source>
</evidence>
<keyword evidence="5" id="KW-0418">Kinase</keyword>
<keyword evidence="7 11" id="KW-0472">Membrane</keyword>
<dbReference type="Gene3D" id="3.30.200.20">
    <property type="entry name" value="Phosphorylase Kinase, domain 1"/>
    <property type="match status" value="1"/>
</dbReference>
<dbReference type="Gene3D" id="1.10.510.10">
    <property type="entry name" value="Transferase(Phosphotransferase) domain 1"/>
    <property type="match status" value="1"/>
</dbReference>
<dbReference type="GO" id="GO:0048468">
    <property type="term" value="P:cell development"/>
    <property type="evidence" value="ECO:0007669"/>
    <property type="project" value="UniProtKB-ARBA"/>
</dbReference>
<dbReference type="GO" id="GO:0050793">
    <property type="term" value="P:regulation of developmental process"/>
    <property type="evidence" value="ECO:0007669"/>
    <property type="project" value="UniProtKB-ARBA"/>
</dbReference>
<dbReference type="FunFam" id="3.30.200.20:FF:000586">
    <property type="entry name" value="Receptor protein-tyrosine kinase"/>
    <property type="match status" value="1"/>
</dbReference>
<keyword evidence="4 10" id="KW-0547">Nucleotide-binding</keyword>
<dbReference type="OrthoDB" id="6077854at2759"/>
<evidence type="ECO:0000256" key="10">
    <source>
        <dbReference type="PROSITE-ProRule" id="PRU10141"/>
    </source>
</evidence>
<sequence length="534" mass="60848">MGFNLKYLLLQPCMGFFLQGAVTALAIVEVGVNFGMIILASVDYSNQFNEVKNSKEFSVSKFCGHISTWIYCYLYKIASIILAIRLFMIVSQRNSTKLRWWLYLSGILYSIWLCCFLMNSIFNLFHSSLSLALYGALGVYKLYFFWIIISFILEIERNGAIDPALRVLSDKDLNDFFKDGYVVHDPRYQKTFEIQFCELTLEKERPLGAGAFGIVYKASLTKQLAESVSSQIVAVKTVLPSADTTALKCLLRELQILNCIGRHENIVNLVGACTSEVKQGKLYVVVEYCALGNLQSYLKRHRESGVAGDDFKTEAIGGYISWRNTETETVTIQDLTRWAHETANGMEYISRKKVIHGDLAARNVLLTLSGTAKVADFGLSKQLYRYATYARHNKEQPIPWRWMAWECLDDLKFTTHSDSWSYGITVWEYFSLGALPFPAESLSSEFVQKLKNGQSKPDQPAIMSTEIYHQLCKCWAINPQERPSFTELKLCFSQQLDQFGNTDSQSAILSQPVRQTNYENIDQSVVIIDEYEEI</sequence>
<dbReference type="InterPro" id="IPR008266">
    <property type="entry name" value="Tyr_kinase_AS"/>
</dbReference>
<dbReference type="InterPro" id="IPR017441">
    <property type="entry name" value="Protein_kinase_ATP_BS"/>
</dbReference>
<evidence type="ECO:0000256" key="11">
    <source>
        <dbReference type="SAM" id="Phobius"/>
    </source>
</evidence>
<dbReference type="GO" id="GO:0043235">
    <property type="term" value="C:receptor complex"/>
    <property type="evidence" value="ECO:0007669"/>
    <property type="project" value="TreeGrafter"/>
</dbReference>
<keyword evidence="13" id="KW-0675">Receptor</keyword>
<dbReference type="Pfam" id="PF07714">
    <property type="entry name" value="PK_Tyr_Ser-Thr"/>
    <property type="match status" value="1"/>
</dbReference>
<comment type="catalytic activity">
    <reaction evidence="9">
        <text>L-tyrosyl-[protein] + ATP = O-phospho-L-tyrosyl-[protein] + ADP + H(+)</text>
        <dbReference type="Rhea" id="RHEA:10596"/>
        <dbReference type="Rhea" id="RHEA-COMP:10136"/>
        <dbReference type="Rhea" id="RHEA-COMP:20101"/>
        <dbReference type="ChEBI" id="CHEBI:15378"/>
        <dbReference type="ChEBI" id="CHEBI:30616"/>
        <dbReference type="ChEBI" id="CHEBI:46858"/>
        <dbReference type="ChEBI" id="CHEBI:61978"/>
        <dbReference type="ChEBI" id="CHEBI:456216"/>
        <dbReference type="EC" id="2.7.10.1"/>
    </reaction>
</comment>
<keyword evidence="3" id="KW-0808">Transferase</keyword>
<dbReference type="InterPro" id="IPR011009">
    <property type="entry name" value="Kinase-like_dom_sf"/>
</dbReference>
<keyword evidence="11" id="KW-0812">Transmembrane</keyword>
<keyword evidence="8" id="KW-0829">Tyrosine-protein kinase</keyword>
<dbReference type="FunFam" id="1.10.510.10:FF:001512">
    <property type="entry name" value="Receptor tyrosine-protein kinase erbB-2"/>
    <property type="match status" value="1"/>
</dbReference>
<comment type="caution">
    <text evidence="13">The sequence shown here is derived from an EMBL/GenBank/DDBJ whole genome shotgun (WGS) entry which is preliminary data.</text>
</comment>
<evidence type="ECO:0000256" key="6">
    <source>
        <dbReference type="ARBA" id="ARBA00022840"/>
    </source>
</evidence>
<evidence type="ECO:0000256" key="9">
    <source>
        <dbReference type="ARBA" id="ARBA00051243"/>
    </source>
</evidence>
<dbReference type="GO" id="GO:0007169">
    <property type="term" value="P:cell surface receptor protein tyrosine kinase signaling pathway"/>
    <property type="evidence" value="ECO:0007669"/>
    <property type="project" value="TreeGrafter"/>
</dbReference>
<comment type="subcellular location">
    <subcellularLocation>
        <location evidence="2">Endomembrane system</location>
    </subcellularLocation>
    <subcellularLocation>
        <location evidence="1">Membrane</location>
        <topology evidence="1">Single-pass membrane protein</topology>
    </subcellularLocation>
</comment>
<dbReference type="PANTHER" id="PTHR24416">
    <property type="entry name" value="TYROSINE-PROTEIN KINASE RECEPTOR"/>
    <property type="match status" value="1"/>
</dbReference>
<accession>A0A226F266</accession>
<dbReference type="Proteomes" id="UP000198287">
    <property type="component" value="Unassembled WGS sequence"/>
</dbReference>
<dbReference type="PROSITE" id="PS00107">
    <property type="entry name" value="PROTEIN_KINASE_ATP"/>
    <property type="match status" value="1"/>
</dbReference>
<dbReference type="GO" id="GO:0004714">
    <property type="term" value="F:transmembrane receptor protein tyrosine kinase activity"/>
    <property type="evidence" value="ECO:0007669"/>
    <property type="project" value="UniProtKB-EC"/>
</dbReference>
<proteinExistence type="predicted"/>
<dbReference type="GO" id="GO:0005524">
    <property type="term" value="F:ATP binding"/>
    <property type="evidence" value="ECO:0007669"/>
    <property type="project" value="UniProtKB-UniRule"/>
</dbReference>
<evidence type="ECO:0000256" key="1">
    <source>
        <dbReference type="ARBA" id="ARBA00004167"/>
    </source>
</evidence>
<evidence type="ECO:0000256" key="5">
    <source>
        <dbReference type="ARBA" id="ARBA00022777"/>
    </source>
</evidence>
<dbReference type="InterPro" id="IPR001245">
    <property type="entry name" value="Ser-Thr/Tyr_kinase_cat_dom"/>
</dbReference>
<evidence type="ECO:0000256" key="4">
    <source>
        <dbReference type="ARBA" id="ARBA00022741"/>
    </source>
</evidence>
<feature type="transmembrane region" description="Helical" evidence="11">
    <location>
        <begin position="100"/>
        <end position="125"/>
    </location>
</feature>
<evidence type="ECO:0000256" key="3">
    <source>
        <dbReference type="ARBA" id="ARBA00022679"/>
    </source>
</evidence>
<evidence type="ECO:0000259" key="12">
    <source>
        <dbReference type="PROSITE" id="PS50011"/>
    </source>
</evidence>
<dbReference type="PROSITE" id="PS00109">
    <property type="entry name" value="PROTEIN_KINASE_TYR"/>
    <property type="match status" value="1"/>
</dbReference>
<evidence type="ECO:0000313" key="13">
    <source>
        <dbReference type="EMBL" id="OXA63548.1"/>
    </source>
</evidence>
<dbReference type="CDD" id="cd00192">
    <property type="entry name" value="PTKc"/>
    <property type="match status" value="1"/>
</dbReference>
<dbReference type="GO" id="GO:0012505">
    <property type="term" value="C:endomembrane system"/>
    <property type="evidence" value="ECO:0007669"/>
    <property type="project" value="UniProtKB-SubCell"/>
</dbReference>
<dbReference type="EMBL" id="LNIX01000001">
    <property type="protein sequence ID" value="OXA63548.1"/>
    <property type="molecule type" value="Genomic_DNA"/>
</dbReference>
<evidence type="ECO:0000313" key="14">
    <source>
        <dbReference type="Proteomes" id="UP000198287"/>
    </source>
</evidence>
<feature type="transmembrane region" description="Helical" evidence="11">
    <location>
        <begin position="131"/>
        <end position="153"/>
    </location>
</feature>
<gene>
    <name evidence="13" type="ORF">Fcan01_01181</name>
</gene>
<dbReference type="SUPFAM" id="SSF56112">
    <property type="entry name" value="Protein kinase-like (PK-like)"/>
    <property type="match status" value="1"/>
</dbReference>
<evidence type="ECO:0000256" key="8">
    <source>
        <dbReference type="ARBA" id="ARBA00023137"/>
    </source>
</evidence>
<feature type="binding site" evidence="10">
    <location>
        <position position="236"/>
    </location>
    <ligand>
        <name>ATP</name>
        <dbReference type="ChEBI" id="CHEBI:30616"/>
    </ligand>
</feature>
<dbReference type="GO" id="GO:0051130">
    <property type="term" value="P:positive regulation of cellular component organization"/>
    <property type="evidence" value="ECO:0007669"/>
    <property type="project" value="UniProtKB-ARBA"/>
</dbReference>
<organism evidence="13 14">
    <name type="scientific">Folsomia candida</name>
    <name type="common">Springtail</name>
    <dbReference type="NCBI Taxonomy" id="158441"/>
    <lineage>
        <taxon>Eukaryota</taxon>
        <taxon>Metazoa</taxon>
        <taxon>Ecdysozoa</taxon>
        <taxon>Arthropoda</taxon>
        <taxon>Hexapoda</taxon>
        <taxon>Collembola</taxon>
        <taxon>Entomobryomorpha</taxon>
        <taxon>Isotomoidea</taxon>
        <taxon>Isotomidae</taxon>
        <taxon>Proisotominae</taxon>
        <taxon>Folsomia</taxon>
    </lineage>
</organism>
<keyword evidence="11" id="KW-1133">Transmembrane helix</keyword>
<reference evidence="13 14" key="1">
    <citation type="submission" date="2015-12" db="EMBL/GenBank/DDBJ databases">
        <title>The genome of Folsomia candida.</title>
        <authorList>
            <person name="Faddeeva A."/>
            <person name="Derks M.F."/>
            <person name="Anvar Y."/>
            <person name="Smit S."/>
            <person name="Van Straalen N."/>
            <person name="Roelofs D."/>
        </authorList>
    </citation>
    <scope>NUCLEOTIDE SEQUENCE [LARGE SCALE GENOMIC DNA]</scope>
    <source>
        <strain evidence="13 14">VU population</strain>
        <tissue evidence="13">Whole body</tissue>
    </source>
</reference>
<protein>
    <submittedName>
        <fullName evidence="13">Vascular endothelial growth factor receptor 1</fullName>
    </submittedName>
</protein>
<dbReference type="PANTHER" id="PTHR24416:SF600">
    <property type="entry name" value="PDGF- AND VEGF-RECEPTOR RELATED, ISOFORM J"/>
    <property type="match status" value="1"/>
</dbReference>
<dbReference type="PRINTS" id="PR00109">
    <property type="entry name" value="TYRKINASE"/>
</dbReference>
<feature type="domain" description="Protein kinase" evidence="12">
    <location>
        <begin position="201"/>
        <end position="496"/>
    </location>
</feature>
<dbReference type="InterPro" id="IPR000719">
    <property type="entry name" value="Prot_kinase_dom"/>
</dbReference>
<keyword evidence="6 10" id="KW-0067">ATP-binding</keyword>
<dbReference type="OMA" id="HISTWIY"/>
<dbReference type="GO" id="GO:0005886">
    <property type="term" value="C:plasma membrane"/>
    <property type="evidence" value="ECO:0007669"/>
    <property type="project" value="TreeGrafter"/>
</dbReference>
<dbReference type="InterPro" id="IPR050122">
    <property type="entry name" value="RTK"/>
</dbReference>
<dbReference type="GO" id="GO:0030182">
    <property type="term" value="P:neuron differentiation"/>
    <property type="evidence" value="ECO:0007669"/>
    <property type="project" value="UniProtKB-ARBA"/>
</dbReference>